<dbReference type="EMBL" id="QGNW01000076">
    <property type="protein sequence ID" value="RVX01378.1"/>
    <property type="molecule type" value="Genomic_DNA"/>
</dbReference>
<evidence type="ECO:0000313" key="5">
    <source>
        <dbReference type="Proteomes" id="UP000288805"/>
    </source>
</evidence>
<evidence type="ECO:0000313" key="4">
    <source>
        <dbReference type="EMBL" id="RVX01378.1"/>
    </source>
</evidence>
<dbReference type="InterPro" id="IPR001806">
    <property type="entry name" value="Small_GTPase"/>
</dbReference>
<dbReference type="InterPro" id="IPR005225">
    <property type="entry name" value="Small_GTP-bd"/>
</dbReference>
<dbReference type="Gene3D" id="3.40.50.300">
    <property type="entry name" value="P-loop containing nucleotide triphosphate hydrolases"/>
    <property type="match status" value="1"/>
</dbReference>
<dbReference type="SMART" id="SM00173">
    <property type="entry name" value="RAS"/>
    <property type="match status" value="1"/>
</dbReference>
<feature type="region of interest" description="Disordered" evidence="2">
    <location>
        <begin position="196"/>
        <end position="220"/>
    </location>
</feature>
<proteinExistence type="predicted"/>
<protein>
    <submittedName>
        <fullName evidence="3">Ras-related protein RABA4a</fullName>
    </submittedName>
</protein>
<accession>A0A438CD28</accession>
<dbReference type="PANTHER" id="PTHR47978">
    <property type="match status" value="1"/>
</dbReference>
<dbReference type="Proteomes" id="UP000288805">
    <property type="component" value="Unassembled WGS sequence"/>
</dbReference>
<reference evidence="3 5" key="1">
    <citation type="journal article" date="2018" name="PLoS Genet.">
        <title>Population sequencing reveals clonal diversity and ancestral inbreeding in the grapevine cultivar Chardonnay.</title>
        <authorList>
            <person name="Roach M.J."/>
            <person name="Johnson D.L."/>
            <person name="Bohlmann J."/>
            <person name="van Vuuren H.J."/>
            <person name="Jones S.J."/>
            <person name="Pretorius I.S."/>
            <person name="Schmidt S.A."/>
            <person name="Borneman A.R."/>
        </authorList>
    </citation>
    <scope>NUCLEOTIDE SEQUENCE [LARGE SCALE GENOMIC DNA]</scope>
    <source>
        <strain evidence="5">cv. Chardonnay</strain>
        <strain evidence="3">I10V1</strain>
        <tissue evidence="3">Leaf</tissue>
    </source>
</reference>
<dbReference type="InterPro" id="IPR027417">
    <property type="entry name" value="P-loop_NTPase"/>
</dbReference>
<dbReference type="SMART" id="SM00175">
    <property type="entry name" value="RAB"/>
    <property type="match status" value="1"/>
</dbReference>
<keyword evidence="1" id="KW-0547">Nucleotide-binding</keyword>
<sequence length="220" mass="25048">MNAAGEGDRKESSRFWGILNVLIRGISGDESGITHHRPHHAWERITWKQIDFSYNPIGWSLGDADKLQRLQGTNYRECSRERERSGAVMASGGSYGNSSQKINYVFKVVMIGDTETRTLVIRRKSVKAQIWDTTGQERHGAVTSAYYRSAVDAMLVYDITKRQSFDHIPRWLEESRGHADKTILIILIGNKTDLKEQQTRTSRHPKTTCTFGLQNSPVHD</sequence>
<dbReference type="NCBIfam" id="TIGR00231">
    <property type="entry name" value="small_GTP"/>
    <property type="match status" value="1"/>
</dbReference>
<organism evidence="3 5">
    <name type="scientific">Vitis vinifera</name>
    <name type="common">Grape</name>
    <dbReference type="NCBI Taxonomy" id="29760"/>
    <lineage>
        <taxon>Eukaryota</taxon>
        <taxon>Viridiplantae</taxon>
        <taxon>Streptophyta</taxon>
        <taxon>Embryophyta</taxon>
        <taxon>Tracheophyta</taxon>
        <taxon>Spermatophyta</taxon>
        <taxon>Magnoliopsida</taxon>
        <taxon>eudicotyledons</taxon>
        <taxon>Gunneridae</taxon>
        <taxon>Pentapetalae</taxon>
        <taxon>rosids</taxon>
        <taxon>Vitales</taxon>
        <taxon>Vitaceae</taxon>
        <taxon>Viteae</taxon>
        <taxon>Vitis</taxon>
    </lineage>
</organism>
<dbReference type="GO" id="GO:0005525">
    <property type="term" value="F:GTP binding"/>
    <property type="evidence" value="ECO:0007669"/>
    <property type="project" value="InterPro"/>
</dbReference>
<feature type="compositionally biased region" description="Polar residues" evidence="2">
    <location>
        <begin position="207"/>
        <end position="220"/>
    </location>
</feature>
<dbReference type="PROSITE" id="PS51419">
    <property type="entry name" value="RAB"/>
    <property type="match status" value="1"/>
</dbReference>
<dbReference type="Pfam" id="PF00071">
    <property type="entry name" value="Ras"/>
    <property type="match status" value="1"/>
</dbReference>
<gene>
    <name evidence="3" type="primary">RABA4A_1</name>
    <name evidence="4" type="synonym">RABA4A_2</name>
    <name evidence="4" type="ORF">CK203_031326</name>
    <name evidence="3" type="ORF">CK203_116220</name>
</gene>
<dbReference type="PRINTS" id="PR00449">
    <property type="entry name" value="RASTRNSFRMNG"/>
</dbReference>
<evidence type="ECO:0000313" key="3">
    <source>
        <dbReference type="EMBL" id="RVW21144.1"/>
    </source>
</evidence>
<dbReference type="FunFam" id="3.40.50.300:FF:001447">
    <property type="entry name" value="Ras-related protein Rab-1B"/>
    <property type="match status" value="1"/>
</dbReference>
<comment type="caution">
    <text evidence="3">The sequence shown here is derived from an EMBL/GenBank/DDBJ whole genome shotgun (WGS) entry which is preliminary data.</text>
</comment>
<dbReference type="SUPFAM" id="SSF52540">
    <property type="entry name" value="P-loop containing nucleoside triphosphate hydrolases"/>
    <property type="match status" value="1"/>
</dbReference>
<dbReference type="AlphaFoldDB" id="A0A438CD28"/>
<evidence type="ECO:0000256" key="1">
    <source>
        <dbReference type="ARBA" id="ARBA00022741"/>
    </source>
</evidence>
<name>A0A438CD28_VITVI</name>
<evidence type="ECO:0000256" key="2">
    <source>
        <dbReference type="SAM" id="MobiDB-lite"/>
    </source>
</evidence>
<dbReference type="GO" id="GO:0003924">
    <property type="term" value="F:GTPase activity"/>
    <property type="evidence" value="ECO:0007669"/>
    <property type="project" value="InterPro"/>
</dbReference>
<dbReference type="EMBL" id="QGNW01002311">
    <property type="protein sequence ID" value="RVW21144.1"/>
    <property type="molecule type" value="Genomic_DNA"/>
</dbReference>